<feature type="region of interest" description="Disordered" evidence="1">
    <location>
        <begin position="1"/>
        <end position="27"/>
    </location>
</feature>
<sequence length="208" mass="22416">MPTASVTTVTTRAKTNTDTDTDTSTGKSTSYVALLRGINVGGKNKLPMQTLRDLLADLGATGVRTHLQSGNAVFTHEEADPLRLAADLEQRIADGTGLTVACLVRTGADLRRVMESNPFPMDGVNPSRFMVTFLSGPVPLDKLPSLDPAAYAPDEFRPGEREIYAHFPDGVRDSKLAPLFTDRRLGLTASTRNWNTVTKLVELSDGAT</sequence>
<proteinExistence type="predicted"/>
<dbReference type="Pfam" id="PF08002">
    <property type="entry name" value="DUF1697"/>
    <property type="match status" value="1"/>
</dbReference>
<evidence type="ECO:0000256" key="1">
    <source>
        <dbReference type="SAM" id="MobiDB-lite"/>
    </source>
</evidence>
<dbReference type="SUPFAM" id="SSF160379">
    <property type="entry name" value="SP0830-like"/>
    <property type="match status" value="1"/>
</dbReference>
<dbReference type="PANTHER" id="PTHR36439">
    <property type="entry name" value="BLL4334 PROTEIN"/>
    <property type="match status" value="1"/>
</dbReference>
<accession>A0A1I2ED97</accession>
<evidence type="ECO:0000313" key="3">
    <source>
        <dbReference type="Proteomes" id="UP000199323"/>
    </source>
</evidence>
<dbReference type="AlphaFoldDB" id="A0A1I2ED97"/>
<dbReference type="EMBL" id="FONG01000006">
    <property type="protein sequence ID" value="SFE90825.1"/>
    <property type="molecule type" value="Genomic_DNA"/>
</dbReference>
<protein>
    <submittedName>
        <fullName evidence="2">Uncharacterized conserved protein, DUF1697 family</fullName>
    </submittedName>
</protein>
<dbReference type="PANTHER" id="PTHR36439:SF1">
    <property type="entry name" value="DUF1697 DOMAIN-CONTAINING PROTEIN"/>
    <property type="match status" value="1"/>
</dbReference>
<gene>
    <name evidence="2" type="ORF">SAMN05216251_106155</name>
</gene>
<dbReference type="PIRSF" id="PIRSF008502">
    <property type="entry name" value="UCP008502"/>
    <property type="match status" value="1"/>
</dbReference>
<keyword evidence="3" id="KW-1185">Reference proteome</keyword>
<name>A0A1I2ED97_9ACTN</name>
<dbReference type="STRING" id="380248.SAMN05216251_106155"/>
<organism evidence="2 3">
    <name type="scientific">Actinacidiphila alni</name>
    <dbReference type="NCBI Taxonomy" id="380248"/>
    <lineage>
        <taxon>Bacteria</taxon>
        <taxon>Bacillati</taxon>
        <taxon>Actinomycetota</taxon>
        <taxon>Actinomycetes</taxon>
        <taxon>Kitasatosporales</taxon>
        <taxon>Streptomycetaceae</taxon>
        <taxon>Actinacidiphila</taxon>
    </lineage>
</organism>
<dbReference type="Gene3D" id="3.30.70.1280">
    <property type="entry name" value="SP0830-like domains"/>
    <property type="match status" value="1"/>
</dbReference>
<dbReference type="InterPro" id="IPR012545">
    <property type="entry name" value="DUF1697"/>
</dbReference>
<dbReference type="Proteomes" id="UP000199323">
    <property type="component" value="Unassembled WGS sequence"/>
</dbReference>
<reference evidence="2 3" key="1">
    <citation type="submission" date="2016-10" db="EMBL/GenBank/DDBJ databases">
        <authorList>
            <person name="de Groot N.N."/>
        </authorList>
    </citation>
    <scope>NUCLEOTIDE SEQUENCE [LARGE SCALE GENOMIC DNA]</scope>
    <source>
        <strain evidence="2 3">CGMCC 4.3510</strain>
    </source>
</reference>
<evidence type="ECO:0000313" key="2">
    <source>
        <dbReference type="EMBL" id="SFE90825.1"/>
    </source>
</evidence>